<comment type="caution">
    <text evidence="6">The sequence shown here is derived from an EMBL/GenBank/DDBJ whole genome shotgun (WGS) entry which is preliminary data.</text>
</comment>
<sequence length="547" mass="62420">MMLSPAELKPLAYDFYSSQSQNISTALASVFCLISVYGIYKLLQVGKRDPRMPPGPPTKPILGNLHQIPSTGLFKQFREWAKEYGPVFSLKLGTGNVIVLCEREAVHSLLDKKSNIYSDRPDFYVGRLLTEGDHIGLEHADRVWREKRKVVSHNFSPKMLDEKHYVVQEAEAVLLLNDLVDDPSNFIKHVRRYTSSVACILVYGQRGETYENFWGHAVYEVMEKWSEAMEPGSSPPADVYGIFKMIPAPLAKWKRRALDAHNEMDSAWIKARKIIDRRRATGERRDCIADHLMDEYEKKGSPFTDHGFNNLLGELVEGGADTTASHITTLILAFALYPEVQKKARAEIDRLCGVDRAPTFSDFDQLPYVNAIVKEGMRWRPTSPTALPHKVVQDDYYKGMLIPKGSTIYLATWAIHHSENVYHDEDEFNPDRYLGYTKLADHYAGSPDWERRDHYGYGAGRRICPGIHMAERSQWRIAAKLLWAFEISPAIDPATKKPIPIDSHDYSPGIAQFPNPFKVEIKPRSALHVAKIKEEKTRALEFLQRFN</sequence>
<dbReference type="Gene3D" id="1.10.630.10">
    <property type="entry name" value="Cytochrome P450"/>
    <property type="match status" value="1"/>
</dbReference>
<dbReference type="SUPFAM" id="SSF48264">
    <property type="entry name" value="Cytochrome P450"/>
    <property type="match status" value="1"/>
</dbReference>
<evidence type="ECO:0000256" key="2">
    <source>
        <dbReference type="ARBA" id="ARBA00022723"/>
    </source>
</evidence>
<dbReference type="InterPro" id="IPR036396">
    <property type="entry name" value="Cyt_P450_sf"/>
</dbReference>
<dbReference type="Proteomes" id="UP001498771">
    <property type="component" value="Unassembled WGS sequence"/>
</dbReference>
<dbReference type="GeneID" id="90037066"/>
<evidence type="ECO:0000313" key="6">
    <source>
        <dbReference type="EMBL" id="KAK7207664.1"/>
    </source>
</evidence>
<dbReference type="Pfam" id="PF00067">
    <property type="entry name" value="p450"/>
    <property type="match status" value="1"/>
</dbReference>
<organism evidence="6 7">
    <name type="scientific">Myxozyma melibiosi</name>
    <dbReference type="NCBI Taxonomy" id="54550"/>
    <lineage>
        <taxon>Eukaryota</taxon>
        <taxon>Fungi</taxon>
        <taxon>Dikarya</taxon>
        <taxon>Ascomycota</taxon>
        <taxon>Saccharomycotina</taxon>
        <taxon>Lipomycetes</taxon>
        <taxon>Lipomycetales</taxon>
        <taxon>Lipomycetaceae</taxon>
        <taxon>Myxozyma</taxon>
    </lineage>
</organism>
<keyword evidence="5" id="KW-0503">Monooxygenase</keyword>
<evidence type="ECO:0000313" key="7">
    <source>
        <dbReference type="Proteomes" id="UP001498771"/>
    </source>
</evidence>
<keyword evidence="7" id="KW-1185">Reference proteome</keyword>
<reference evidence="6 7" key="1">
    <citation type="submission" date="2024-03" db="EMBL/GenBank/DDBJ databases">
        <title>Genome-scale model development and genomic sequencing of the oleaginous clade Lipomyces.</title>
        <authorList>
            <consortium name="Lawrence Berkeley National Laboratory"/>
            <person name="Czajka J.J."/>
            <person name="Han Y."/>
            <person name="Kim J."/>
            <person name="Mondo S.J."/>
            <person name="Hofstad B.A."/>
            <person name="Robles A."/>
            <person name="Haridas S."/>
            <person name="Riley R."/>
            <person name="LaButti K."/>
            <person name="Pangilinan J."/>
            <person name="Andreopoulos W."/>
            <person name="Lipzen A."/>
            <person name="Yan J."/>
            <person name="Wang M."/>
            <person name="Ng V."/>
            <person name="Grigoriev I.V."/>
            <person name="Spatafora J.W."/>
            <person name="Magnuson J.K."/>
            <person name="Baker S.E."/>
            <person name="Pomraning K.R."/>
        </authorList>
    </citation>
    <scope>NUCLEOTIDE SEQUENCE [LARGE SCALE GENOMIC DNA]</scope>
    <source>
        <strain evidence="6 7">Phaff 52-87</strain>
    </source>
</reference>
<evidence type="ECO:0000256" key="3">
    <source>
        <dbReference type="ARBA" id="ARBA00023002"/>
    </source>
</evidence>
<keyword evidence="4" id="KW-0408">Iron</keyword>
<keyword evidence="3" id="KW-0560">Oxidoreductase</keyword>
<keyword evidence="2" id="KW-0479">Metal-binding</keyword>
<dbReference type="InterPro" id="IPR002401">
    <property type="entry name" value="Cyt_P450_E_grp-I"/>
</dbReference>
<dbReference type="PANTHER" id="PTHR46300:SF2">
    <property type="entry name" value="CYTOCHROME P450 MONOOXYGENASE ALNH-RELATED"/>
    <property type="match status" value="1"/>
</dbReference>
<protein>
    <submittedName>
        <fullName evidence="6">Cytochrome P450 oxidoreductase</fullName>
    </submittedName>
</protein>
<dbReference type="InterPro" id="IPR050364">
    <property type="entry name" value="Cytochrome_P450_fung"/>
</dbReference>
<accession>A0ABR1FCU3</accession>
<evidence type="ECO:0000256" key="1">
    <source>
        <dbReference type="ARBA" id="ARBA00010617"/>
    </source>
</evidence>
<dbReference type="RefSeq" id="XP_064770697.1">
    <property type="nucleotide sequence ID" value="XM_064911554.1"/>
</dbReference>
<dbReference type="PANTHER" id="PTHR46300">
    <property type="entry name" value="P450, PUTATIVE (EUROFUNG)-RELATED-RELATED"/>
    <property type="match status" value="1"/>
</dbReference>
<proteinExistence type="inferred from homology"/>
<evidence type="ECO:0000256" key="4">
    <source>
        <dbReference type="ARBA" id="ARBA00023004"/>
    </source>
</evidence>
<comment type="similarity">
    <text evidence="1">Belongs to the cytochrome P450 family.</text>
</comment>
<name>A0ABR1FCU3_9ASCO</name>
<dbReference type="PRINTS" id="PR00463">
    <property type="entry name" value="EP450I"/>
</dbReference>
<evidence type="ECO:0000256" key="5">
    <source>
        <dbReference type="ARBA" id="ARBA00023033"/>
    </source>
</evidence>
<gene>
    <name evidence="6" type="ORF">BZA70DRAFT_271889</name>
</gene>
<dbReference type="InterPro" id="IPR001128">
    <property type="entry name" value="Cyt_P450"/>
</dbReference>
<dbReference type="CDD" id="cd11065">
    <property type="entry name" value="CYP64-like"/>
    <property type="match status" value="1"/>
</dbReference>
<dbReference type="EMBL" id="JBBJBU010000001">
    <property type="protein sequence ID" value="KAK7207664.1"/>
    <property type="molecule type" value="Genomic_DNA"/>
</dbReference>